<evidence type="ECO:0000313" key="1">
    <source>
        <dbReference type="EMBL" id="QSS51017.1"/>
    </source>
</evidence>
<organism evidence="1 2">
    <name type="scientific">Ajellomyces capsulatus (strain H88)</name>
    <name type="common">Darling's disease fungus</name>
    <name type="synonym">Histoplasma capsulatum</name>
    <dbReference type="NCBI Taxonomy" id="544711"/>
    <lineage>
        <taxon>Eukaryota</taxon>
        <taxon>Fungi</taxon>
        <taxon>Dikarya</taxon>
        <taxon>Ascomycota</taxon>
        <taxon>Pezizomycotina</taxon>
        <taxon>Eurotiomycetes</taxon>
        <taxon>Eurotiomycetidae</taxon>
        <taxon>Onygenales</taxon>
        <taxon>Ajellomycetaceae</taxon>
        <taxon>Histoplasma</taxon>
    </lineage>
</organism>
<dbReference type="VEuPathDB" id="FungiDB:I7I53_06235"/>
<accession>A0A8A1LGW5</accession>
<dbReference type="AlphaFoldDB" id="A0A8A1LGW5"/>
<sequence>MSAVLVVFSVLQIHLLLCFLGFSHRLIRVAHFLQVFLNQLPPNDNVFLFCIGALQPLLVPLNYPRRPDVILHIAAEQLLHLFADPLHCMTKDTKDGCARLGYESSNPFADSFDKAAGTLFLGAFPRLSDQASNAIIPAKAKFSSYCLDA</sequence>
<evidence type="ECO:0000313" key="2">
    <source>
        <dbReference type="Proteomes" id="UP000663419"/>
    </source>
</evidence>
<gene>
    <name evidence="1" type="ORF">I7I53_06235</name>
</gene>
<dbReference type="Proteomes" id="UP000663419">
    <property type="component" value="Chromosome 2"/>
</dbReference>
<name>A0A8A1LGW5_AJEC8</name>
<dbReference type="EMBL" id="CP069103">
    <property type="protein sequence ID" value="QSS51017.1"/>
    <property type="molecule type" value="Genomic_DNA"/>
</dbReference>
<proteinExistence type="predicted"/>
<reference evidence="1" key="1">
    <citation type="submission" date="2021-01" db="EMBL/GenBank/DDBJ databases">
        <title>Chromosome-level genome assembly of a human fungal pathogen reveals clustering of transcriptionally co-regulated genes.</title>
        <authorList>
            <person name="Voorhies M."/>
            <person name="Cohen S."/>
            <person name="Shea T.P."/>
            <person name="Petrus S."/>
            <person name="Munoz J.F."/>
            <person name="Poplawski S."/>
            <person name="Goldman W.E."/>
            <person name="Michael T."/>
            <person name="Cuomo C.A."/>
            <person name="Sil A."/>
            <person name="Beyhan S."/>
        </authorList>
    </citation>
    <scope>NUCLEOTIDE SEQUENCE</scope>
    <source>
        <strain evidence="1">H88</strain>
    </source>
</reference>
<protein>
    <submittedName>
        <fullName evidence="1">Uncharacterized protein</fullName>
    </submittedName>
</protein>